<protein>
    <submittedName>
        <fullName evidence="2">Uncharacterized protein</fullName>
    </submittedName>
</protein>
<organism evidence="2 3">
    <name type="scientific">Phytophthora infestans</name>
    <name type="common">Potato late blight agent</name>
    <name type="synonym">Botrytis infestans</name>
    <dbReference type="NCBI Taxonomy" id="4787"/>
    <lineage>
        <taxon>Eukaryota</taxon>
        <taxon>Sar</taxon>
        <taxon>Stramenopiles</taxon>
        <taxon>Oomycota</taxon>
        <taxon>Peronosporomycetes</taxon>
        <taxon>Peronosporales</taxon>
        <taxon>Peronosporaceae</taxon>
        <taxon>Phytophthora</taxon>
    </lineage>
</organism>
<accession>A0A833WPT1</accession>
<gene>
    <name evidence="2" type="ORF">GN244_ATG01689</name>
</gene>
<dbReference type="Proteomes" id="UP000602510">
    <property type="component" value="Unassembled WGS sequence"/>
</dbReference>
<evidence type="ECO:0000313" key="3">
    <source>
        <dbReference type="Proteomes" id="UP000602510"/>
    </source>
</evidence>
<comment type="caution">
    <text evidence="2">The sequence shown here is derived from an EMBL/GenBank/DDBJ whole genome shotgun (WGS) entry which is preliminary data.</text>
</comment>
<feature type="coiled-coil region" evidence="1">
    <location>
        <begin position="60"/>
        <end position="87"/>
    </location>
</feature>
<proteinExistence type="predicted"/>
<keyword evidence="1" id="KW-0175">Coiled coil</keyword>
<keyword evidence="3" id="KW-1185">Reference proteome</keyword>
<sequence>MEDARLVRGVIDIGPKANISTCDVPPNCYVMSRGKTEVYHGTLASHPACSPVIPINFAPRAAIKSILEEVQEDSEELLDEMEAENLRRLKRRRN</sequence>
<evidence type="ECO:0000256" key="1">
    <source>
        <dbReference type="SAM" id="Coils"/>
    </source>
</evidence>
<reference evidence="2" key="1">
    <citation type="submission" date="2020-04" db="EMBL/GenBank/DDBJ databases">
        <title>Hybrid Assembly of Korean Phytophthora infestans isolates.</title>
        <authorList>
            <person name="Prokchorchik M."/>
            <person name="Lee Y."/>
            <person name="Seo J."/>
            <person name="Cho J.-H."/>
            <person name="Park Y.-E."/>
            <person name="Jang D.-C."/>
            <person name="Im J.-S."/>
            <person name="Choi J.-G."/>
            <person name="Park H.-J."/>
            <person name="Lee G.-B."/>
            <person name="Lee Y.-G."/>
            <person name="Hong S.-Y."/>
            <person name="Cho K."/>
            <person name="Sohn K.H."/>
        </authorList>
    </citation>
    <scope>NUCLEOTIDE SEQUENCE</scope>
    <source>
        <strain evidence="2">KR_1_A1</strain>
    </source>
</reference>
<evidence type="ECO:0000313" key="2">
    <source>
        <dbReference type="EMBL" id="KAF4045860.1"/>
    </source>
</evidence>
<dbReference type="AlphaFoldDB" id="A0A833WPT1"/>
<name>A0A833WPT1_PHYIN</name>
<dbReference type="EMBL" id="WSZM01000038">
    <property type="protein sequence ID" value="KAF4045860.1"/>
    <property type="molecule type" value="Genomic_DNA"/>
</dbReference>